<protein>
    <submittedName>
        <fullName evidence="8">Predicted permease</fullName>
    </submittedName>
</protein>
<dbReference type="Pfam" id="PF01594">
    <property type="entry name" value="AI-2E_transport"/>
    <property type="match status" value="1"/>
</dbReference>
<evidence type="ECO:0000313" key="9">
    <source>
        <dbReference type="Proteomes" id="UP000029228"/>
    </source>
</evidence>
<name>A0A090S151_9VIBR</name>
<feature type="transmembrane region" description="Helical" evidence="7">
    <location>
        <begin position="284"/>
        <end position="300"/>
    </location>
</feature>
<dbReference type="EMBL" id="BBMR01000006">
    <property type="protein sequence ID" value="GAL20478.1"/>
    <property type="molecule type" value="Genomic_DNA"/>
</dbReference>
<dbReference type="Proteomes" id="UP000029228">
    <property type="component" value="Unassembled WGS sequence"/>
</dbReference>
<feature type="transmembrane region" description="Helical" evidence="7">
    <location>
        <begin position="166"/>
        <end position="187"/>
    </location>
</feature>
<feature type="transmembrane region" description="Helical" evidence="7">
    <location>
        <begin position="249"/>
        <end position="277"/>
    </location>
</feature>
<feature type="transmembrane region" description="Helical" evidence="7">
    <location>
        <begin position="221"/>
        <end position="243"/>
    </location>
</feature>
<feature type="transmembrane region" description="Helical" evidence="7">
    <location>
        <begin position="320"/>
        <end position="343"/>
    </location>
</feature>
<feature type="transmembrane region" description="Helical" evidence="7">
    <location>
        <begin position="73"/>
        <end position="92"/>
    </location>
</feature>
<keyword evidence="5 7" id="KW-0472">Membrane</keyword>
<gene>
    <name evidence="8" type="ORF">JCM19235_3480</name>
</gene>
<dbReference type="STRING" id="990268.JCM19235_3480"/>
<evidence type="ECO:0000256" key="4">
    <source>
        <dbReference type="ARBA" id="ARBA00022989"/>
    </source>
</evidence>
<accession>A0A090S151</accession>
<comment type="subcellular location">
    <subcellularLocation>
        <location evidence="1">Membrane</location>
        <topology evidence="1">Multi-pass membrane protein</topology>
    </subcellularLocation>
</comment>
<reference evidence="8 9" key="1">
    <citation type="submission" date="2014-09" db="EMBL/GenBank/DDBJ databases">
        <title>Vibrio maritimus JCM 19235. (C45) whole genome shotgun sequence.</title>
        <authorList>
            <person name="Sawabe T."/>
            <person name="Meirelles P."/>
            <person name="Nakanishi M."/>
            <person name="Sayaka M."/>
            <person name="Hattori M."/>
            <person name="Ohkuma M."/>
        </authorList>
    </citation>
    <scope>NUCLEOTIDE SEQUENCE [LARGE SCALE GENOMIC DNA]</scope>
    <source>
        <strain evidence="9">JCM19235</strain>
    </source>
</reference>
<reference evidence="8 9" key="2">
    <citation type="submission" date="2014-09" db="EMBL/GenBank/DDBJ databases">
        <authorList>
            <consortium name="NBRP consortium"/>
            <person name="Sawabe T."/>
            <person name="Meirelles P."/>
            <person name="Nakanishi M."/>
            <person name="Sayaka M."/>
            <person name="Hattori M."/>
            <person name="Ohkuma M."/>
        </authorList>
    </citation>
    <scope>NUCLEOTIDE SEQUENCE [LARGE SCALE GENOMIC DNA]</scope>
    <source>
        <strain evidence="9">JCM19235</strain>
    </source>
</reference>
<dbReference type="AlphaFoldDB" id="A0A090S151"/>
<evidence type="ECO:0000313" key="8">
    <source>
        <dbReference type="EMBL" id="GAL20478.1"/>
    </source>
</evidence>
<evidence type="ECO:0000256" key="6">
    <source>
        <dbReference type="SAM" id="MobiDB-lite"/>
    </source>
</evidence>
<keyword evidence="9" id="KW-1185">Reference proteome</keyword>
<sequence length="378" mass="40701">MSNEKDNLKKALSEAFTASLIRFSTIVFIVIMCWWAFAPFLPILLWALVLAIALFPVRKFFERKFNWTSKRSSTVIALVGVLVLGTPVALVGNSLAVKTLQTYQHYQDGELHVPPPPQKVKEWPLIGEDTYLAWSEAARDLPTFVDKRQPQLKNASAWFVDKASGAASSVFLLIGAVIIAGIMLAWAEDGTKAMRRIFTSFADDEKGPELHNLTTATIRQVAVGVIGIAFLTATIFGAVIALAGVPAAALLTVVALVFAITQLPVTIIAIVAVAMLWSNTDGSTVHNAIFSVLIIAASLVDNILKPMVLGRGLSVPMPVVLIGAIGGMMSGGILGMFIGAAFLTAGYQVFMKWVEAENEKGQPKEKAKLEDKETSTTS</sequence>
<feature type="transmembrane region" description="Helical" evidence="7">
    <location>
        <begin position="43"/>
        <end position="61"/>
    </location>
</feature>
<keyword evidence="3 7" id="KW-0812">Transmembrane</keyword>
<keyword evidence="4 7" id="KW-1133">Transmembrane helix</keyword>
<dbReference type="InterPro" id="IPR002549">
    <property type="entry name" value="AI-2E-like"/>
</dbReference>
<feature type="transmembrane region" description="Helical" evidence="7">
    <location>
        <begin position="20"/>
        <end position="37"/>
    </location>
</feature>
<feature type="region of interest" description="Disordered" evidence="6">
    <location>
        <begin position="358"/>
        <end position="378"/>
    </location>
</feature>
<evidence type="ECO:0000256" key="1">
    <source>
        <dbReference type="ARBA" id="ARBA00004141"/>
    </source>
</evidence>
<comment type="caution">
    <text evidence="8">The sequence shown here is derived from an EMBL/GenBank/DDBJ whole genome shotgun (WGS) entry which is preliminary data.</text>
</comment>
<dbReference type="GO" id="GO:0016020">
    <property type="term" value="C:membrane"/>
    <property type="evidence" value="ECO:0007669"/>
    <property type="project" value="UniProtKB-SubCell"/>
</dbReference>
<evidence type="ECO:0000256" key="7">
    <source>
        <dbReference type="SAM" id="Phobius"/>
    </source>
</evidence>
<evidence type="ECO:0000256" key="3">
    <source>
        <dbReference type="ARBA" id="ARBA00022692"/>
    </source>
</evidence>
<dbReference type="OrthoDB" id="106838at2"/>
<evidence type="ECO:0000256" key="5">
    <source>
        <dbReference type="ARBA" id="ARBA00023136"/>
    </source>
</evidence>
<evidence type="ECO:0000256" key="2">
    <source>
        <dbReference type="ARBA" id="ARBA00009773"/>
    </source>
</evidence>
<proteinExistence type="inferred from homology"/>
<comment type="similarity">
    <text evidence="2">Belongs to the autoinducer-2 exporter (AI-2E) (TC 2.A.86) family.</text>
</comment>
<organism evidence="8 9">
    <name type="scientific">Vibrio maritimus</name>
    <dbReference type="NCBI Taxonomy" id="990268"/>
    <lineage>
        <taxon>Bacteria</taxon>
        <taxon>Pseudomonadati</taxon>
        <taxon>Pseudomonadota</taxon>
        <taxon>Gammaproteobacteria</taxon>
        <taxon>Vibrionales</taxon>
        <taxon>Vibrionaceae</taxon>
        <taxon>Vibrio</taxon>
    </lineage>
</organism>